<evidence type="ECO:0000313" key="10">
    <source>
        <dbReference type="EMBL" id="KAA8497225.1"/>
    </source>
</evidence>
<feature type="transmembrane region" description="Helical" evidence="9">
    <location>
        <begin position="387"/>
        <end position="409"/>
    </location>
</feature>
<dbReference type="GO" id="GO:0016020">
    <property type="term" value="C:membrane"/>
    <property type="evidence" value="ECO:0007669"/>
    <property type="project" value="UniProtKB-SubCell"/>
</dbReference>
<keyword evidence="4 9" id="KW-0812">Transmembrane</keyword>
<organism evidence="10 11">
    <name type="scientific">Porphyridium purpureum</name>
    <name type="common">Red alga</name>
    <name type="synonym">Porphyridium cruentum</name>
    <dbReference type="NCBI Taxonomy" id="35688"/>
    <lineage>
        <taxon>Eukaryota</taxon>
        <taxon>Rhodophyta</taxon>
        <taxon>Bangiophyceae</taxon>
        <taxon>Porphyridiales</taxon>
        <taxon>Porphyridiaceae</taxon>
        <taxon>Porphyridium</taxon>
    </lineage>
</organism>
<feature type="transmembrane region" description="Helical" evidence="9">
    <location>
        <begin position="623"/>
        <end position="647"/>
    </location>
</feature>
<dbReference type="PANTHER" id="PTHR10766:SF55">
    <property type="entry name" value="TRANSMEMBRANE 9 SUPERFAMILY MEMBER 4"/>
    <property type="match status" value="1"/>
</dbReference>
<keyword evidence="11" id="KW-1185">Reference proteome</keyword>
<feature type="transmembrane region" description="Helical" evidence="9">
    <location>
        <begin position="291"/>
        <end position="313"/>
    </location>
</feature>
<dbReference type="OrthoDB" id="1666796at2759"/>
<evidence type="ECO:0000256" key="3">
    <source>
        <dbReference type="ARBA" id="ARBA00005227"/>
    </source>
</evidence>
<dbReference type="GO" id="GO:0072657">
    <property type="term" value="P:protein localization to membrane"/>
    <property type="evidence" value="ECO:0007669"/>
    <property type="project" value="TreeGrafter"/>
</dbReference>
<feature type="transmembrane region" description="Helical" evidence="9">
    <location>
        <begin position="512"/>
        <end position="538"/>
    </location>
</feature>
<dbReference type="EMBL" id="VRMN01000002">
    <property type="protein sequence ID" value="KAA8497225.1"/>
    <property type="molecule type" value="Genomic_DNA"/>
</dbReference>
<keyword evidence="5 9" id="KW-0732">Signal</keyword>
<evidence type="ECO:0000256" key="7">
    <source>
        <dbReference type="ARBA" id="ARBA00023034"/>
    </source>
</evidence>
<name>A0A5J4Z1K3_PORPP</name>
<evidence type="ECO:0000256" key="2">
    <source>
        <dbReference type="ARBA" id="ARBA00004555"/>
    </source>
</evidence>
<feature type="transmembrane region" description="Helical" evidence="9">
    <location>
        <begin position="461"/>
        <end position="484"/>
    </location>
</feature>
<dbReference type="Pfam" id="PF02990">
    <property type="entry name" value="EMP70"/>
    <property type="match status" value="1"/>
</dbReference>
<comment type="caution">
    <text evidence="10">The sequence shown here is derived from an EMBL/GenBank/DDBJ whole genome shotgun (WGS) entry which is preliminary data.</text>
</comment>
<feature type="transmembrane region" description="Helical" evidence="9">
    <location>
        <begin position="430"/>
        <end position="449"/>
    </location>
</feature>
<dbReference type="Proteomes" id="UP000324585">
    <property type="component" value="Unassembled WGS sequence"/>
</dbReference>
<accession>A0A5J4Z1K3</accession>
<evidence type="ECO:0000256" key="6">
    <source>
        <dbReference type="ARBA" id="ARBA00022989"/>
    </source>
</evidence>
<evidence type="ECO:0000256" key="4">
    <source>
        <dbReference type="ARBA" id="ARBA00022692"/>
    </source>
</evidence>
<evidence type="ECO:0000256" key="1">
    <source>
        <dbReference type="ARBA" id="ARBA00004141"/>
    </source>
</evidence>
<feature type="signal peptide" evidence="9">
    <location>
        <begin position="1"/>
        <end position="32"/>
    </location>
</feature>
<dbReference type="PANTHER" id="PTHR10766">
    <property type="entry name" value="TRANSMEMBRANE 9 SUPERFAMILY PROTEIN"/>
    <property type="match status" value="1"/>
</dbReference>
<evidence type="ECO:0000256" key="8">
    <source>
        <dbReference type="ARBA" id="ARBA00023136"/>
    </source>
</evidence>
<comment type="subcellular location">
    <subcellularLocation>
        <location evidence="2">Golgi apparatus</location>
    </subcellularLocation>
    <subcellularLocation>
        <location evidence="1">Membrane</location>
        <topology evidence="1">Multi-pass membrane protein</topology>
    </subcellularLocation>
</comment>
<keyword evidence="8 9" id="KW-0472">Membrane</keyword>
<feature type="transmembrane region" description="Helical" evidence="9">
    <location>
        <begin position="353"/>
        <end position="381"/>
    </location>
</feature>
<reference evidence="11" key="1">
    <citation type="journal article" date="2019" name="Nat. Commun.">
        <title>Expansion of phycobilisome linker gene families in mesophilic red algae.</title>
        <authorList>
            <person name="Lee J."/>
            <person name="Kim D."/>
            <person name="Bhattacharya D."/>
            <person name="Yoon H.S."/>
        </authorList>
    </citation>
    <scope>NUCLEOTIDE SEQUENCE [LARGE SCALE GENOMIC DNA]</scope>
    <source>
        <strain evidence="11">CCMP 1328</strain>
    </source>
</reference>
<feature type="chain" id="PRO_5023971536" description="Transmembrane 9 superfamily member" evidence="9">
    <location>
        <begin position="33"/>
        <end position="656"/>
    </location>
</feature>
<sequence length="656" mass="72926">MGGGEMMGERGGGVCSWALLCAALMLWIGPRAAPGRGIALAWYLPGISPVDYEAGSPLEVFANKLTSPKNQVPYDYYTLPVCGSEEKYRSKKVNLGQLLVGERAKPTDYDLRMMIPETCKIMCNKTLDAKGVRRLKKRIRDLYSVRLNMDNMPLVVKGRTKAGSVAYHFGYPLGFVTDDETYISNHLKFRVLFHRSSIPSVSSSGSMTPAYRVVGFEVEPWSVAHSITDLNAPVKVSSSCPVKAGVVPQKVEEGATVWYSYDVEFSESPLAWATRWDPLMNANPELRQIQWFSIVNSFMIGIFLTALVGTILLRTVLRDFVRYNQLDDEEDSEDVTGWKLVHGDVFRAPAQPALLAILNGAGVQIFWITCVTLIFAVLGFLSPANRGGLLTALVTFFVLASVISGYSAARLYACLEGSEARRLVSMGSAFFFPGIVFGVFFVLNLLLWASGSSGAVPFPTLILLLFMWFGISVPLVFLGAYLGYKRKPMDFPVRTNQIPRQIPPPPFNIPKAAYAILSGVLPFGTVFMELVFILNSIWQNQVYYMFGFLFLVFVILVLTCAEMSIVFTYLALSHEDYKWWWHAFGTSASSGIYVLLYSLYYLISQPGFRGMSFVSVIIYLGYMALVSFGFALLCGAVGFYSSFLFVLRIFSAVRVD</sequence>
<proteinExistence type="inferred from homology"/>
<dbReference type="AlphaFoldDB" id="A0A5J4Z1K3"/>
<feature type="transmembrane region" description="Helical" evidence="9">
    <location>
        <begin position="544"/>
        <end position="572"/>
    </location>
</feature>
<keyword evidence="7" id="KW-0333">Golgi apparatus</keyword>
<protein>
    <recommendedName>
        <fullName evidence="9">Transmembrane 9 superfamily member</fullName>
    </recommendedName>
</protein>
<dbReference type="InterPro" id="IPR004240">
    <property type="entry name" value="EMP70"/>
</dbReference>
<comment type="similarity">
    <text evidence="3 9">Belongs to the nonaspanin (TM9SF) (TC 9.A.2) family.</text>
</comment>
<feature type="transmembrane region" description="Helical" evidence="9">
    <location>
        <begin position="579"/>
        <end position="603"/>
    </location>
</feature>
<evidence type="ECO:0000256" key="9">
    <source>
        <dbReference type="RuleBase" id="RU363079"/>
    </source>
</evidence>
<dbReference type="GO" id="GO:0005794">
    <property type="term" value="C:Golgi apparatus"/>
    <property type="evidence" value="ECO:0007669"/>
    <property type="project" value="UniProtKB-SubCell"/>
</dbReference>
<keyword evidence="6 9" id="KW-1133">Transmembrane helix</keyword>
<gene>
    <name evidence="10" type="ORF">FVE85_0954</name>
</gene>
<evidence type="ECO:0000256" key="5">
    <source>
        <dbReference type="ARBA" id="ARBA00022729"/>
    </source>
</evidence>
<dbReference type="OMA" id="TILITYH"/>
<evidence type="ECO:0000313" key="11">
    <source>
        <dbReference type="Proteomes" id="UP000324585"/>
    </source>
</evidence>